<comment type="cofactor">
    <cofactor evidence="1">
        <name>FMN</name>
        <dbReference type="ChEBI" id="CHEBI:58210"/>
    </cofactor>
</comment>
<gene>
    <name evidence="7" type="ORF">DLD82_09090</name>
</gene>
<comment type="cofactor">
    <cofactor evidence="2">
        <name>[4Fe-4S] cluster</name>
        <dbReference type="ChEBI" id="CHEBI:49883"/>
    </cofactor>
</comment>
<dbReference type="EMBL" id="QGMZ01000018">
    <property type="protein sequence ID" value="PWR73399.1"/>
    <property type="molecule type" value="Genomic_DNA"/>
</dbReference>
<comment type="similarity">
    <text evidence="5">Belongs to the SsuE family. Isf subfamily.</text>
</comment>
<reference evidence="7 8" key="1">
    <citation type="submission" date="2018-05" db="EMBL/GenBank/DDBJ databases">
        <title>Draft genome of Methanospirillum stamsii Pt1.</title>
        <authorList>
            <person name="Dueholm M.S."/>
            <person name="Nielsen P.H."/>
            <person name="Bakmann L.F."/>
            <person name="Otzen D.E."/>
        </authorList>
    </citation>
    <scope>NUCLEOTIDE SEQUENCE [LARGE SCALE GENOMIC DNA]</scope>
    <source>
        <strain evidence="7 8">Pt1</strain>
    </source>
</reference>
<comment type="caution">
    <text evidence="7">The sequence shown here is derived from an EMBL/GenBank/DDBJ whole genome shotgun (WGS) entry which is preliminary data.</text>
</comment>
<proteinExistence type="inferred from homology"/>
<evidence type="ECO:0000313" key="8">
    <source>
        <dbReference type="Proteomes" id="UP000245934"/>
    </source>
</evidence>
<dbReference type="OrthoDB" id="106205at2157"/>
<keyword evidence="4" id="KW-0288">FMN</keyword>
<dbReference type="SUPFAM" id="SSF52218">
    <property type="entry name" value="Flavoproteins"/>
    <property type="match status" value="2"/>
</dbReference>
<evidence type="ECO:0000256" key="1">
    <source>
        <dbReference type="ARBA" id="ARBA00001917"/>
    </source>
</evidence>
<protein>
    <submittedName>
        <fullName evidence="7">Flavodoxin</fullName>
    </submittedName>
</protein>
<evidence type="ECO:0000313" key="7">
    <source>
        <dbReference type="EMBL" id="PWR73399.1"/>
    </source>
</evidence>
<organism evidence="7 8">
    <name type="scientific">Methanospirillum stamsii</name>
    <dbReference type="NCBI Taxonomy" id="1277351"/>
    <lineage>
        <taxon>Archaea</taxon>
        <taxon>Methanobacteriati</taxon>
        <taxon>Methanobacteriota</taxon>
        <taxon>Stenosarchaea group</taxon>
        <taxon>Methanomicrobia</taxon>
        <taxon>Methanomicrobiales</taxon>
        <taxon>Methanospirillaceae</taxon>
        <taxon>Methanospirillum</taxon>
    </lineage>
</organism>
<dbReference type="PANTHER" id="PTHR43278">
    <property type="entry name" value="NAD(P)H-DEPENDENT FMN-CONTAINING OXIDOREDUCTASE YWQN-RELATED"/>
    <property type="match status" value="1"/>
</dbReference>
<dbReference type="InterPro" id="IPR051796">
    <property type="entry name" value="ISF_SsuE-like"/>
</dbReference>
<evidence type="ECO:0000256" key="3">
    <source>
        <dbReference type="ARBA" id="ARBA00022630"/>
    </source>
</evidence>
<evidence type="ECO:0000256" key="4">
    <source>
        <dbReference type="ARBA" id="ARBA00022643"/>
    </source>
</evidence>
<dbReference type="GeneID" id="97608903"/>
<dbReference type="AlphaFoldDB" id="A0A2V2N0X5"/>
<keyword evidence="8" id="KW-1185">Reference proteome</keyword>
<feature type="domain" description="NADPH-dependent FMN reductase-like" evidence="6">
    <location>
        <begin position="1"/>
        <end position="133"/>
    </location>
</feature>
<evidence type="ECO:0000256" key="2">
    <source>
        <dbReference type="ARBA" id="ARBA00001966"/>
    </source>
</evidence>
<dbReference type="Gene3D" id="3.40.50.360">
    <property type="match status" value="2"/>
</dbReference>
<dbReference type="InterPro" id="IPR005025">
    <property type="entry name" value="FMN_Rdtase-like_dom"/>
</dbReference>
<dbReference type="InterPro" id="IPR029039">
    <property type="entry name" value="Flavoprotein-like_sf"/>
</dbReference>
<dbReference type="RefSeq" id="WP_109940810.1">
    <property type="nucleotide sequence ID" value="NZ_CP176366.1"/>
</dbReference>
<dbReference type="Pfam" id="PF03358">
    <property type="entry name" value="FMN_red"/>
    <property type="match status" value="1"/>
</dbReference>
<accession>A0A2V2N0X5</accession>
<dbReference type="PANTHER" id="PTHR43278:SF4">
    <property type="entry name" value="NAD(P)H-DEPENDENT FMN-CONTAINING OXIDOREDUCTASE YWQN-RELATED"/>
    <property type="match status" value="1"/>
</dbReference>
<dbReference type="GO" id="GO:0016491">
    <property type="term" value="F:oxidoreductase activity"/>
    <property type="evidence" value="ECO:0007669"/>
    <property type="project" value="InterPro"/>
</dbReference>
<evidence type="ECO:0000256" key="5">
    <source>
        <dbReference type="ARBA" id="ARBA00038292"/>
    </source>
</evidence>
<name>A0A2V2N0X5_9EURY</name>
<dbReference type="Proteomes" id="UP000245934">
    <property type="component" value="Unassembled WGS sequence"/>
</dbReference>
<evidence type="ECO:0000259" key="6">
    <source>
        <dbReference type="Pfam" id="PF03358"/>
    </source>
</evidence>
<keyword evidence="3" id="KW-0285">Flavoprotein</keyword>
<sequence length="471" mass="53476">MEICVLNGSPKGEKSVTMQYTKFLELANPDHSFHTSHISQKISILEKNSTEWEKVINTIQKADIILWAAPVYFQHVPAQYKRFIELIFEKKVDTLFSGKYAASLSTSVHFFDHKVHEYLQGISEDLDMRFVGSFSAAMEDLLQVKNQVELTAFGDDILSACESHRPVIRAYPPVPELIREYNPGVIQDSVDKGDKRVLILHDSKSGSNLEKMVKQMSSQFSGEIDIHHLDDIGIKGGCLGCAQCAFDNQCIYTDGFCSFWENKVKPSDIIVFAGTIRDRYLSSAWKQFFDRSFFLGHIPRFSGKQLIIMVQGPLASVPGLRENLSCLISGGNLVDFVTDEPGDDACIDALISSVAMRAVRYAHAGYRKPPMFPQVAGHIILRDEIWGNLRSVFRADHKYYKSHGLYDFPHYRYKKRISLFFFSLMMSIPSIQKKVKPVMKDHMIQSFTQVFTTSNVLKNRNSKINPGLNTK</sequence>